<keyword evidence="9" id="KW-0539">Nucleus</keyword>
<feature type="region of interest" description="Disordered" evidence="15">
    <location>
        <begin position="1"/>
        <end position="102"/>
    </location>
</feature>
<evidence type="ECO:0000256" key="15">
    <source>
        <dbReference type="SAM" id="MobiDB-lite"/>
    </source>
</evidence>
<dbReference type="GO" id="GO:0005634">
    <property type="term" value="C:nucleus"/>
    <property type="evidence" value="ECO:0007669"/>
    <property type="project" value="UniProtKB-SubCell"/>
</dbReference>
<comment type="subunit">
    <text evidence="13">Interacts with SIRT1.</text>
</comment>
<evidence type="ECO:0000256" key="9">
    <source>
        <dbReference type="ARBA" id="ARBA00023242"/>
    </source>
</evidence>
<evidence type="ECO:0000256" key="1">
    <source>
        <dbReference type="ARBA" id="ARBA00001166"/>
    </source>
</evidence>
<organism evidence="17 18">
    <name type="scientific">Lynx pardinus</name>
    <name type="common">Iberian lynx</name>
    <name type="synonym">Felis pardina</name>
    <dbReference type="NCBI Taxonomy" id="191816"/>
    <lineage>
        <taxon>Eukaryota</taxon>
        <taxon>Metazoa</taxon>
        <taxon>Chordata</taxon>
        <taxon>Craniata</taxon>
        <taxon>Vertebrata</taxon>
        <taxon>Euteleostomi</taxon>
        <taxon>Mammalia</taxon>
        <taxon>Eutheria</taxon>
        <taxon>Laurasiatheria</taxon>
        <taxon>Carnivora</taxon>
        <taxon>Feliformia</taxon>
        <taxon>Felidae</taxon>
        <taxon>Felinae</taxon>
        <taxon>Lynx</taxon>
    </lineage>
</organism>
<gene>
    <name evidence="17" type="ORF">LYPA_23C023213</name>
</gene>
<comment type="subcellular location">
    <subcellularLocation>
        <location evidence="2">Nucleus</location>
    </subcellularLocation>
</comment>
<name>A0A485MUI3_LYNPA</name>
<feature type="compositionally biased region" description="Basic and acidic residues" evidence="15">
    <location>
        <begin position="20"/>
        <end position="49"/>
    </location>
</feature>
<dbReference type="InterPro" id="IPR020119">
    <property type="entry name" value="PsdUridine_synth_TruD_CS"/>
</dbReference>
<evidence type="ECO:0000256" key="12">
    <source>
        <dbReference type="ARBA" id="ARBA00053535"/>
    </source>
</evidence>
<dbReference type="PROSITE" id="PS01268">
    <property type="entry name" value="UPF0024"/>
    <property type="match status" value="1"/>
</dbReference>
<comment type="similarity">
    <text evidence="3">Belongs to the pseudouridine synthase TruD family.</text>
</comment>
<evidence type="ECO:0000256" key="4">
    <source>
        <dbReference type="ARBA" id="ARBA00022553"/>
    </source>
</evidence>
<dbReference type="NCBIfam" id="TIGR00094">
    <property type="entry name" value="tRNA_TruD_broad"/>
    <property type="match status" value="1"/>
</dbReference>
<dbReference type="GO" id="GO:0001522">
    <property type="term" value="P:pseudouridine synthesis"/>
    <property type="evidence" value="ECO:0007669"/>
    <property type="project" value="InterPro"/>
</dbReference>
<evidence type="ECO:0000313" key="17">
    <source>
        <dbReference type="EMBL" id="VFV23443.1"/>
    </source>
</evidence>
<keyword evidence="18" id="KW-1185">Reference proteome</keyword>
<dbReference type="CDD" id="cd02576">
    <property type="entry name" value="PseudoU_synth_ScPUS7"/>
    <property type="match status" value="1"/>
</dbReference>
<keyword evidence="4" id="KW-0597">Phosphoprotein</keyword>
<dbReference type="PROSITE" id="PS50984">
    <property type="entry name" value="TRUD"/>
    <property type="match status" value="1"/>
</dbReference>
<keyword evidence="5" id="KW-0507">mRNA processing</keyword>
<dbReference type="SUPFAM" id="SSF55120">
    <property type="entry name" value="Pseudouridine synthase"/>
    <property type="match status" value="1"/>
</dbReference>
<keyword evidence="8" id="KW-0413">Isomerase</keyword>
<dbReference type="GO" id="GO:0008380">
    <property type="term" value="P:RNA splicing"/>
    <property type="evidence" value="ECO:0007669"/>
    <property type="project" value="UniProtKB-KW"/>
</dbReference>
<evidence type="ECO:0000256" key="8">
    <source>
        <dbReference type="ARBA" id="ARBA00023235"/>
    </source>
</evidence>
<dbReference type="Gene3D" id="3.30.2350.20">
    <property type="entry name" value="TruD, catalytic domain"/>
    <property type="match status" value="1"/>
</dbReference>
<dbReference type="PIRSF" id="PIRSF037016">
    <property type="entry name" value="Pseudouridin_synth_euk_prd"/>
    <property type="match status" value="1"/>
</dbReference>
<keyword evidence="6" id="KW-0819">tRNA processing</keyword>
<evidence type="ECO:0000256" key="14">
    <source>
        <dbReference type="ARBA" id="ARBA00070906"/>
    </source>
</evidence>
<dbReference type="FunFam" id="3.30.2350.20:FF:000003">
    <property type="entry name" value="Pseudouridylate synthase 7 homolog"/>
    <property type="match status" value="1"/>
</dbReference>
<dbReference type="PANTHER" id="PTHR13326:SF31">
    <property type="entry name" value="PSEUDOURIDYLATE SYNTHASE 7 HOMOLOG"/>
    <property type="match status" value="1"/>
</dbReference>
<evidence type="ECO:0000256" key="3">
    <source>
        <dbReference type="ARBA" id="ARBA00007953"/>
    </source>
</evidence>
<evidence type="ECO:0000259" key="16">
    <source>
        <dbReference type="PROSITE" id="PS50984"/>
    </source>
</evidence>
<proteinExistence type="inferred from homology"/>
<evidence type="ECO:0000256" key="11">
    <source>
        <dbReference type="ARBA" id="ARBA00052210"/>
    </source>
</evidence>
<comment type="catalytic activity">
    <reaction evidence="1">
        <text>a uridine in mRNA = a pseudouridine in mRNA</text>
        <dbReference type="Rhea" id="RHEA:56644"/>
        <dbReference type="Rhea" id="RHEA-COMP:14658"/>
        <dbReference type="Rhea" id="RHEA-COMP:14659"/>
        <dbReference type="ChEBI" id="CHEBI:65314"/>
        <dbReference type="ChEBI" id="CHEBI:65315"/>
    </reaction>
</comment>
<keyword evidence="7" id="KW-0508">mRNA splicing</keyword>
<evidence type="ECO:0000256" key="6">
    <source>
        <dbReference type="ARBA" id="ARBA00022694"/>
    </source>
</evidence>
<evidence type="ECO:0000256" key="7">
    <source>
        <dbReference type="ARBA" id="ARBA00023187"/>
    </source>
</evidence>
<dbReference type="InterPro" id="IPR020103">
    <property type="entry name" value="PsdUridine_synth_cat_dom_sf"/>
</dbReference>
<dbReference type="EMBL" id="CAAGRJ010005513">
    <property type="protein sequence ID" value="VFV23443.1"/>
    <property type="molecule type" value="Genomic_DNA"/>
</dbReference>
<comment type="catalytic activity">
    <reaction evidence="11">
        <text>uridine(13) in tRNA = pseudouridine(13) in tRNA</text>
        <dbReference type="Rhea" id="RHEA:42540"/>
        <dbReference type="Rhea" id="RHEA-COMP:10105"/>
        <dbReference type="Rhea" id="RHEA-COMP:10106"/>
        <dbReference type="ChEBI" id="CHEBI:65314"/>
        <dbReference type="ChEBI" id="CHEBI:65315"/>
    </reaction>
</comment>
<accession>A0A485MUI3</accession>
<sequence>MEMTEVTGVSLKRGSVAVEDNDRVAPAEEAKRQKILDHCLTKSQSELEHVSPPSGVNVPEPPEAVSAREGTKNSDVQLEEEEEEEEDGLSEEGEEEEEAESFADMMKHGLTELDVGITKFVSSHQGFSGILKERYSDFVVHEIGKDGRISHLDDLSVPVDEEDPTEDVFTVLTAEEKQRLEELQLFKNKETSVAIEVIEDTKEKRTIIHQAIKSLFPGLETKTEDREGKKYIVAYHAAGKKALANPRKHSWPKSRGSYCHFVLYKENKDTMDAINVLSKYLRVKPNIFSYMGTKDKRAITVQEIAVLKITAQRLAHLNKCLMNFKLGNFSYQKNPLKLGELQGNHFTVVLRNITGTDEQVQQAMNSLKEIGFINYYGMQRFGTTAVPTYQVGRAILQNSWTEVMDLILKPRSGAEKGYLVKCREEWAKTKDPAAALRKLPVKSYQSYVWNNMVSKRIEEYGLRPVPGDLVLKGATATYVDEEDVNNYSIHDVVMPLPGFDVIYPKHKISEAYREMLTADNLDIDNMRHKIRDYSLSGAYRKIIIRPQNVSWEVVAYDDPKIPLFNTDVDNLEGKQPPVFASEGKYRALKMDFSLPPSTYATMAIREVLKMDTSIKNQTQLNTTWLR</sequence>
<dbReference type="Pfam" id="PF01142">
    <property type="entry name" value="TruD"/>
    <property type="match status" value="1"/>
</dbReference>
<dbReference type="FunFam" id="3.30.2350.20:FF:000002">
    <property type="entry name" value="Pseudouridylate synthase 7 homolog"/>
    <property type="match status" value="1"/>
</dbReference>
<dbReference type="GO" id="GO:0008033">
    <property type="term" value="P:tRNA processing"/>
    <property type="evidence" value="ECO:0007669"/>
    <property type="project" value="UniProtKB-KW"/>
</dbReference>
<dbReference type="AlphaFoldDB" id="A0A485MUI3"/>
<dbReference type="InterPro" id="IPR042214">
    <property type="entry name" value="TruD_catalytic"/>
</dbReference>
<comment type="catalytic activity">
    <reaction evidence="10">
        <text>a uridine in tRNA = a pseudouridine in tRNA</text>
        <dbReference type="Rhea" id="RHEA:54572"/>
        <dbReference type="Rhea" id="RHEA-COMP:13339"/>
        <dbReference type="Rhea" id="RHEA-COMP:13934"/>
        <dbReference type="ChEBI" id="CHEBI:65314"/>
        <dbReference type="ChEBI" id="CHEBI:65315"/>
    </reaction>
</comment>
<evidence type="ECO:0000313" key="18">
    <source>
        <dbReference type="Proteomes" id="UP000386466"/>
    </source>
</evidence>
<dbReference type="PANTHER" id="PTHR13326">
    <property type="entry name" value="TRNA PSEUDOURIDINE SYNTHASE D"/>
    <property type="match status" value="1"/>
</dbReference>
<dbReference type="GO" id="GO:0009982">
    <property type="term" value="F:pseudouridine synthase activity"/>
    <property type="evidence" value="ECO:0007669"/>
    <property type="project" value="InterPro"/>
</dbReference>
<comment type="function">
    <text evidence="12">Pseudouridylate synthase that catalyzes pseudouridylation of RNAs. Acts as a regulator of protein synthesis in embryonic stem cells by mediating pseudouridylation of RNA fragments derived from tRNAs (tRFs): pseudouridylated tRFs inhibit translation by targeting the translation initiation complex. Also catalyzes pseudouridylation of mRNAs: mediates pseudouridylation of mRNAs with the consensus sequence 5'-UGUAG-3'. Acts as a regulator of pre-mRNA splicing by mediating pseudouridylation of pre-mRNAs at locations associated with alternatively spliced regions. Pseudouridylation of pre-mRNAs near splice sites directly regulates mRNA splicing and mRNA 3'-end processing. In addition to mRNAs and tRNAs, binds other types of RNAs, such as snRNAs, Y RNAs and vault RNAs, suggesting that it can catalyze pseudouridylation of many RNA types.</text>
</comment>
<dbReference type="GO" id="GO:0006397">
    <property type="term" value="P:mRNA processing"/>
    <property type="evidence" value="ECO:0007669"/>
    <property type="project" value="UniProtKB-KW"/>
</dbReference>
<evidence type="ECO:0000256" key="2">
    <source>
        <dbReference type="ARBA" id="ARBA00004123"/>
    </source>
</evidence>
<evidence type="ECO:0000256" key="13">
    <source>
        <dbReference type="ARBA" id="ARBA00063455"/>
    </source>
</evidence>
<dbReference type="InterPro" id="IPR001656">
    <property type="entry name" value="PsdUridine_synth_TruD"/>
</dbReference>
<dbReference type="InterPro" id="IPR011760">
    <property type="entry name" value="PsdUridine_synth_TruD_insert"/>
</dbReference>
<feature type="compositionally biased region" description="Acidic residues" evidence="15">
    <location>
        <begin position="77"/>
        <end position="101"/>
    </location>
</feature>
<reference evidence="17 18" key="1">
    <citation type="submission" date="2019-01" db="EMBL/GenBank/DDBJ databases">
        <authorList>
            <person name="Alioto T."/>
            <person name="Alioto T."/>
        </authorList>
    </citation>
    <scope>NUCLEOTIDE SEQUENCE [LARGE SCALE GENOMIC DNA]</scope>
</reference>
<protein>
    <recommendedName>
        <fullName evidence="14">Pseudouridylate synthase 7 homolog</fullName>
    </recommendedName>
</protein>
<evidence type="ECO:0000256" key="10">
    <source>
        <dbReference type="ARBA" id="ARBA00036943"/>
    </source>
</evidence>
<dbReference type="GO" id="GO:0003723">
    <property type="term" value="F:RNA binding"/>
    <property type="evidence" value="ECO:0007669"/>
    <property type="project" value="InterPro"/>
</dbReference>
<evidence type="ECO:0000256" key="5">
    <source>
        <dbReference type="ARBA" id="ARBA00022664"/>
    </source>
</evidence>
<dbReference type="Proteomes" id="UP000386466">
    <property type="component" value="Unassembled WGS sequence"/>
</dbReference>
<feature type="domain" description="TRUD" evidence="16">
    <location>
        <begin position="371"/>
        <end position="545"/>
    </location>
</feature>